<comment type="caution">
    <text evidence="1">The sequence shown here is derived from an EMBL/GenBank/DDBJ whole genome shotgun (WGS) entry which is preliminary data.</text>
</comment>
<name>A0ACC4AUE2_POPAL</name>
<proteinExistence type="predicted"/>
<dbReference type="EMBL" id="RCHU02000016">
    <property type="protein sequence ID" value="KAL3569614.1"/>
    <property type="molecule type" value="Genomic_DNA"/>
</dbReference>
<sequence length="75" mass="8361">MPNVGSRGKPGANRRPRPSDRQLIQERARELRELVPNGTEVRIELMLVITRSDGLGTNEEIVLAVCRASLDPNQL</sequence>
<protein>
    <submittedName>
        <fullName evidence="1">Uncharacterized protein</fullName>
    </submittedName>
</protein>
<reference evidence="1 2" key="1">
    <citation type="journal article" date="2024" name="Plant Biotechnol. J.">
        <title>Genome and CRISPR/Cas9 system of a widespread forest tree (Populus alba) in the world.</title>
        <authorList>
            <person name="Liu Y.J."/>
            <person name="Jiang P.F."/>
            <person name="Han X.M."/>
            <person name="Li X.Y."/>
            <person name="Wang H.M."/>
            <person name="Wang Y.J."/>
            <person name="Wang X.X."/>
            <person name="Zeng Q.Y."/>
        </authorList>
    </citation>
    <scope>NUCLEOTIDE SEQUENCE [LARGE SCALE GENOMIC DNA]</scope>
    <source>
        <strain evidence="2">cv. PAL-ZL1</strain>
    </source>
</reference>
<organism evidence="1 2">
    <name type="scientific">Populus alba</name>
    <name type="common">White poplar</name>
    <dbReference type="NCBI Taxonomy" id="43335"/>
    <lineage>
        <taxon>Eukaryota</taxon>
        <taxon>Viridiplantae</taxon>
        <taxon>Streptophyta</taxon>
        <taxon>Embryophyta</taxon>
        <taxon>Tracheophyta</taxon>
        <taxon>Spermatophyta</taxon>
        <taxon>Magnoliopsida</taxon>
        <taxon>eudicotyledons</taxon>
        <taxon>Gunneridae</taxon>
        <taxon>Pentapetalae</taxon>
        <taxon>rosids</taxon>
        <taxon>fabids</taxon>
        <taxon>Malpighiales</taxon>
        <taxon>Salicaceae</taxon>
        <taxon>Saliceae</taxon>
        <taxon>Populus</taxon>
    </lineage>
</organism>
<gene>
    <name evidence="1" type="ORF">D5086_029504</name>
</gene>
<keyword evidence="2" id="KW-1185">Reference proteome</keyword>
<evidence type="ECO:0000313" key="2">
    <source>
        <dbReference type="Proteomes" id="UP000309997"/>
    </source>
</evidence>
<dbReference type="Proteomes" id="UP000309997">
    <property type="component" value="Unassembled WGS sequence"/>
</dbReference>
<accession>A0ACC4AUE2</accession>
<evidence type="ECO:0000313" key="1">
    <source>
        <dbReference type="EMBL" id="KAL3569614.1"/>
    </source>
</evidence>